<evidence type="ECO:0000313" key="2">
    <source>
        <dbReference type="EMBL" id="ABS65454.1"/>
    </source>
</evidence>
<dbReference type="AlphaFoldDB" id="A7IBR1"/>
<dbReference type="KEGG" id="xau:Xaut_0195"/>
<dbReference type="HOGENOM" id="CLU_1137659_0_0_5"/>
<evidence type="ECO:0000313" key="3">
    <source>
        <dbReference type="Proteomes" id="UP000002417"/>
    </source>
</evidence>
<gene>
    <name evidence="2" type="ordered locus">Xaut_0195</name>
</gene>
<feature type="region of interest" description="Disordered" evidence="1">
    <location>
        <begin position="1"/>
        <end position="244"/>
    </location>
</feature>
<dbReference type="Proteomes" id="UP000002417">
    <property type="component" value="Chromosome"/>
</dbReference>
<feature type="compositionally biased region" description="Low complexity" evidence="1">
    <location>
        <begin position="182"/>
        <end position="192"/>
    </location>
</feature>
<feature type="compositionally biased region" description="Basic residues" evidence="1">
    <location>
        <begin position="9"/>
        <end position="19"/>
    </location>
</feature>
<reference evidence="2 3" key="1">
    <citation type="submission" date="2007-07" db="EMBL/GenBank/DDBJ databases">
        <title>Complete sequence of chromosome of Xanthobacter autotrophicus Py2.</title>
        <authorList>
            <consortium name="US DOE Joint Genome Institute"/>
            <person name="Copeland A."/>
            <person name="Lucas S."/>
            <person name="Lapidus A."/>
            <person name="Barry K."/>
            <person name="Glavina del Rio T."/>
            <person name="Hammon N."/>
            <person name="Israni S."/>
            <person name="Dalin E."/>
            <person name="Tice H."/>
            <person name="Pitluck S."/>
            <person name="Sims D."/>
            <person name="Brettin T."/>
            <person name="Bruce D."/>
            <person name="Detter J.C."/>
            <person name="Han C."/>
            <person name="Tapia R."/>
            <person name="Brainard J."/>
            <person name="Schmutz J."/>
            <person name="Larimer F."/>
            <person name="Land M."/>
            <person name="Hauser L."/>
            <person name="Kyrpides N."/>
            <person name="Kim E."/>
            <person name="Ensigns S.A."/>
            <person name="Richardson P."/>
        </authorList>
    </citation>
    <scope>NUCLEOTIDE SEQUENCE [LARGE SCALE GENOMIC DNA]</scope>
    <source>
        <strain evidence="3">ATCC BAA-1158 / Py2</strain>
    </source>
</reference>
<name>A7IBR1_XANP2</name>
<sequence length="244" mass="25551">MPGNAARPRCVHRVRHRRSGRDAVRTGRGLRGPGAAADGGLRPERRPAPGRQHGSRPQPGPDAGGDDQAQRAREHRGHHRPQGAPHGGAHPQPAQHGGGDGVAARICPRRPQRLRPAGGRKPGGGRGLRPVEARRPVRRGRRRGAGSHHRLHHAGRYRPAHRGGGSGQEADGVRGAQAHPRAAGSQAVPAAVGGAGDQGAEGQDRLRPGAAQPRRAAARSRAETLTPEAGATAPAARRRCLSRR</sequence>
<proteinExistence type="predicted"/>
<feature type="compositionally biased region" description="Basic residues" evidence="1">
    <location>
        <begin position="136"/>
        <end position="161"/>
    </location>
</feature>
<accession>A7IBR1</accession>
<protein>
    <submittedName>
        <fullName evidence="2">Uncharacterized protein</fullName>
    </submittedName>
</protein>
<dbReference type="EMBL" id="CP000781">
    <property type="protein sequence ID" value="ABS65454.1"/>
    <property type="molecule type" value="Genomic_DNA"/>
</dbReference>
<keyword evidence="3" id="KW-1185">Reference proteome</keyword>
<evidence type="ECO:0000256" key="1">
    <source>
        <dbReference type="SAM" id="MobiDB-lite"/>
    </source>
</evidence>
<organism evidence="2 3">
    <name type="scientific">Xanthobacter autotrophicus (strain ATCC BAA-1158 / Py2)</name>
    <dbReference type="NCBI Taxonomy" id="78245"/>
    <lineage>
        <taxon>Bacteria</taxon>
        <taxon>Pseudomonadati</taxon>
        <taxon>Pseudomonadota</taxon>
        <taxon>Alphaproteobacteria</taxon>
        <taxon>Hyphomicrobiales</taxon>
        <taxon>Xanthobacteraceae</taxon>
        <taxon>Xanthobacter</taxon>
    </lineage>
</organism>